<dbReference type="InterPro" id="IPR003806">
    <property type="entry name" value="ATP-grasp_PylC-type"/>
</dbReference>
<evidence type="ECO:0000256" key="1">
    <source>
        <dbReference type="PROSITE-ProRule" id="PRU00409"/>
    </source>
</evidence>
<name>A0A1C4X2P7_MICVI</name>
<evidence type="ECO:0000259" key="2">
    <source>
        <dbReference type="PROSITE" id="PS50975"/>
    </source>
</evidence>
<dbReference type="GO" id="GO:0046872">
    <property type="term" value="F:metal ion binding"/>
    <property type="evidence" value="ECO:0007669"/>
    <property type="project" value="InterPro"/>
</dbReference>
<reference evidence="4" key="1">
    <citation type="submission" date="2016-06" db="EMBL/GenBank/DDBJ databases">
        <authorList>
            <person name="Varghese N."/>
            <person name="Submissions Spin"/>
        </authorList>
    </citation>
    <scope>NUCLEOTIDE SEQUENCE [LARGE SCALE GENOMIC DNA]</scope>
    <source>
        <strain evidence="4">DSM 43909</strain>
    </source>
</reference>
<accession>A0A1C4X2P7</accession>
<dbReference type="Gene3D" id="3.30.470.20">
    <property type="entry name" value="ATP-grasp fold, B domain"/>
    <property type="match status" value="1"/>
</dbReference>
<dbReference type="InterPro" id="IPR011761">
    <property type="entry name" value="ATP-grasp"/>
</dbReference>
<gene>
    <name evidence="3" type="ORF">GA0074695_2932</name>
</gene>
<dbReference type="PROSITE" id="PS50975">
    <property type="entry name" value="ATP_GRASP"/>
    <property type="match status" value="1"/>
</dbReference>
<dbReference type="GO" id="GO:0005524">
    <property type="term" value="F:ATP binding"/>
    <property type="evidence" value="ECO:0007669"/>
    <property type="project" value="UniProtKB-UniRule"/>
</dbReference>
<dbReference type="GO" id="GO:0018169">
    <property type="term" value="F:ribosomal S6-glutamic acid ligase activity"/>
    <property type="evidence" value="ECO:0007669"/>
    <property type="project" value="TreeGrafter"/>
</dbReference>
<keyword evidence="1" id="KW-0547">Nucleotide-binding</keyword>
<dbReference type="PANTHER" id="PTHR21621">
    <property type="entry name" value="RIBOSOMAL PROTEIN S6 MODIFICATION PROTEIN"/>
    <property type="match status" value="1"/>
</dbReference>
<dbReference type="Proteomes" id="UP000198242">
    <property type="component" value="Chromosome I"/>
</dbReference>
<dbReference type="OrthoDB" id="9794735at2"/>
<dbReference type="EMBL" id="LT607411">
    <property type="protein sequence ID" value="SCF02391.1"/>
    <property type="molecule type" value="Genomic_DNA"/>
</dbReference>
<keyword evidence="1" id="KW-0067">ATP-binding</keyword>
<dbReference type="PANTHER" id="PTHR21621:SF7">
    <property type="entry name" value="RIBOSOMAL PROTEIN BS6--L-GLUTAMATE LIGASE"/>
    <property type="match status" value="1"/>
</dbReference>
<evidence type="ECO:0000313" key="3">
    <source>
        <dbReference type="EMBL" id="SCF02391.1"/>
    </source>
</evidence>
<keyword evidence="4" id="KW-1185">Reference proteome</keyword>
<dbReference type="Pfam" id="PF02655">
    <property type="entry name" value="ATP-grasp_3"/>
    <property type="match status" value="1"/>
</dbReference>
<dbReference type="GO" id="GO:0009432">
    <property type="term" value="P:SOS response"/>
    <property type="evidence" value="ECO:0007669"/>
    <property type="project" value="TreeGrafter"/>
</dbReference>
<dbReference type="SUPFAM" id="SSF56059">
    <property type="entry name" value="Glutathione synthetase ATP-binding domain-like"/>
    <property type="match status" value="1"/>
</dbReference>
<sequence length="331" mass="36302">MIVLCGIPSETPVAMVTAALDELGLPFTTLHQRRFADAMLDLEIVDGQVRGQMLIDGRIIDCADVSGIYTRLMDWRVLPELAAATGSVLRHCQRWHEVLTSWIEIAPGCVMNRAAATASNQSKPYQAQLIRRAGFRVPETLVTNDPELVRHFRAVHGQVVYKSISGTRSIVRMLDDRALRRLPLVRWCPVQFQRYVTGTNVRVHAVAGQLFATRIETDRVDYRYAGQDGGSVRLTPDVLSDGLSERCLALVDQLGLELAGIDLLLADDGETYCFEVNPSPAYSFYEHLTGQPIARAIALSLGGRRHGGEAGLDAATGLCGRGLDGVEHQPA</sequence>
<dbReference type="GO" id="GO:0005737">
    <property type="term" value="C:cytoplasm"/>
    <property type="evidence" value="ECO:0007669"/>
    <property type="project" value="TreeGrafter"/>
</dbReference>
<proteinExistence type="predicted"/>
<organism evidence="3 4">
    <name type="scientific">Micromonospora viridifaciens</name>
    <dbReference type="NCBI Taxonomy" id="1881"/>
    <lineage>
        <taxon>Bacteria</taxon>
        <taxon>Bacillati</taxon>
        <taxon>Actinomycetota</taxon>
        <taxon>Actinomycetes</taxon>
        <taxon>Micromonosporales</taxon>
        <taxon>Micromonosporaceae</taxon>
        <taxon>Micromonospora</taxon>
    </lineage>
</organism>
<dbReference type="AlphaFoldDB" id="A0A1C4X2P7"/>
<feature type="domain" description="ATP-grasp" evidence="2">
    <location>
        <begin position="127"/>
        <end position="302"/>
    </location>
</feature>
<evidence type="ECO:0000313" key="4">
    <source>
        <dbReference type="Proteomes" id="UP000198242"/>
    </source>
</evidence>
<protein>
    <submittedName>
        <fullName evidence="3">ATP-grasp domain-containing protein</fullName>
    </submittedName>
</protein>